<dbReference type="EMBL" id="BGZK01000080">
    <property type="protein sequence ID" value="GBP16568.1"/>
    <property type="molecule type" value="Genomic_DNA"/>
</dbReference>
<organism evidence="2 3">
    <name type="scientific">Eumeta variegata</name>
    <name type="common">Bagworm moth</name>
    <name type="synonym">Eumeta japonica</name>
    <dbReference type="NCBI Taxonomy" id="151549"/>
    <lineage>
        <taxon>Eukaryota</taxon>
        <taxon>Metazoa</taxon>
        <taxon>Ecdysozoa</taxon>
        <taxon>Arthropoda</taxon>
        <taxon>Hexapoda</taxon>
        <taxon>Insecta</taxon>
        <taxon>Pterygota</taxon>
        <taxon>Neoptera</taxon>
        <taxon>Endopterygota</taxon>
        <taxon>Lepidoptera</taxon>
        <taxon>Glossata</taxon>
        <taxon>Ditrysia</taxon>
        <taxon>Tineoidea</taxon>
        <taxon>Psychidae</taxon>
        <taxon>Oiketicinae</taxon>
        <taxon>Eumeta</taxon>
    </lineage>
</organism>
<sequence length="134" mass="14825">MVFTEFGFVANGCAPRSLRDLESRRPSRLRIRKKGNGLLVTNARGARHRLVGSALSIKTRCVGVCESESLRDTVCVCLTTIKKAIEPNTHRAKNPRNALPGSRGRSHGREVSYGMNWIFFVADRIALIIFPASS</sequence>
<evidence type="ECO:0000313" key="3">
    <source>
        <dbReference type="Proteomes" id="UP000299102"/>
    </source>
</evidence>
<keyword evidence="3" id="KW-1185">Reference proteome</keyword>
<gene>
    <name evidence="2" type="ORF">EVAR_19365_1</name>
</gene>
<evidence type="ECO:0000256" key="1">
    <source>
        <dbReference type="SAM" id="MobiDB-lite"/>
    </source>
</evidence>
<comment type="caution">
    <text evidence="2">The sequence shown here is derived from an EMBL/GenBank/DDBJ whole genome shotgun (WGS) entry which is preliminary data.</text>
</comment>
<reference evidence="2 3" key="1">
    <citation type="journal article" date="2019" name="Commun. Biol.">
        <title>The bagworm genome reveals a unique fibroin gene that provides high tensile strength.</title>
        <authorList>
            <person name="Kono N."/>
            <person name="Nakamura H."/>
            <person name="Ohtoshi R."/>
            <person name="Tomita M."/>
            <person name="Numata K."/>
            <person name="Arakawa K."/>
        </authorList>
    </citation>
    <scope>NUCLEOTIDE SEQUENCE [LARGE SCALE GENOMIC DNA]</scope>
</reference>
<dbReference type="AlphaFoldDB" id="A0A4C1TRG4"/>
<feature type="region of interest" description="Disordered" evidence="1">
    <location>
        <begin position="89"/>
        <end position="108"/>
    </location>
</feature>
<accession>A0A4C1TRG4</accession>
<dbReference type="Proteomes" id="UP000299102">
    <property type="component" value="Unassembled WGS sequence"/>
</dbReference>
<protein>
    <submittedName>
        <fullName evidence="2">Uncharacterized protein</fullName>
    </submittedName>
</protein>
<name>A0A4C1TRG4_EUMVA</name>
<proteinExistence type="predicted"/>
<evidence type="ECO:0000313" key="2">
    <source>
        <dbReference type="EMBL" id="GBP16568.1"/>
    </source>
</evidence>